<dbReference type="AlphaFoldDB" id="D1YHZ1"/>
<protein>
    <submittedName>
        <fullName evidence="2">Uncharacterized protein</fullName>
    </submittedName>
</protein>
<evidence type="ECO:0000313" key="3">
    <source>
        <dbReference type="Proteomes" id="UP000003684"/>
    </source>
</evidence>
<name>D1YHZ1_LACGS</name>
<feature type="compositionally biased region" description="Basic and acidic residues" evidence="1">
    <location>
        <begin position="110"/>
        <end position="123"/>
    </location>
</feature>
<accession>D1YHZ1</accession>
<evidence type="ECO:0000256" key="1">
    <source>
        <dbReference type="SAM" id="MobiDB-lite"/>
    </source>
</evidence>
<sequence length="139" mass="15686">MNHDYDLLKGKVEDFREAIQGMLKDQVKELSDSDWQYYLDKYYGRSRLYPADGSQPVEDESIPDGPMDNEVAPQENVASANPEVDNNAVNEVNSVQEKEDKPGVLTGDSPVKESMHATEENTQRRNGPVIIFPDDLKNN</sequence>
<gene>
    <name evidence="2" type="ORF">HMPREF9209_0705</name>
</gene>
<dbReference type="EMBL" id="ADFT01000011">
    <property type="protein sequence ID" value="EFB63224.1"/>
    <property type="molecule type" value="Genomic_DNA"/>
</dbReference>
<evidence type="ECO:0000313" key="2">
    <source>
        <dbReference type="EMBL" id="EFB63224.1"/>
    </source>
</evidence>
<dbReference type="Proteomes" id="UP000003684">
    <property type="component" value="Unassembled WGS sequence"/>
</dbReference>
<feature type="region of interest" description="Disordered" evidence="1">
    <location>
        <begin position="47"/>
        <end position="139"/>
    </location>
</feature>
<proteinExistence type="predicted"/>
<organism evidence="2 3">
    <name type="scientific">Lactobacillus gasseri 224-1</name>
    <dbReference type="NCBI Taxonomy" id="679196"/>
    <lineage>
        <taxon>Bacteria</taxon>
        <taxon>Bacillati</taxon>
        <taxon>Bacillota</taxon>
        <taxon>Bacilli</taxon>
        <taxon>Lactobacillales</taxon>
        <taxon>Lactobacillaceae</taxon>
        <taxon>Lactobacillus</taxon>
    </lineage>
</organism>
<comment type="caution">
    <text evidence="2">The sequence shown here is derived from an EMBL/GenBank/DDBJ whole genome shotgun (WGS) entry which is preliminary data.</text>
</comment>
<reference evidence="2 3" key="1">
    <citation type="submission" date="2009-12" db="EMBL/GenBank/DDBJ databases">
        <title>Genome Sequence of Lactobacillus gasseri 224-1.</title>
        <authorList>
            <person name="Durkin A.S."/>
            <person name="Madupu R."/>
            <person name="Torralba M."/>
            <person name="Methe B."/>
            <person name="Sutton G."/>
            <person name="Strausberg R.L."/>
            <person name="Nelson K.E."/>
        </authorList>
    </citation>
    <scope>NUCLEOTIDE SEQUENCE [LARGE SCALE GENOMIC DNA]</scope>
    <source>
        <strain evidence="2 3">224-1</strain>
    </source>
</reference>